<sequence length="291" mass="30741">MQIGVVFPQTELGGDVGAARAYAQGVEQLGYAHLLAYDHVVGADPAIHRGWAGPYDIDTTFHEPFVLFGYIAAITALELVTGIIILPQRQTVLVAKQAAEVDLLTNGRFRLGVGLGWNPVEYEALGEDFSNRGARSEEQVALMRRLWTERTVTHDGPSERVTGAGLAPLPVQRPIPIWFGAASPRAFRRAGRLGDGWFPMVSPGADLEAAKAMVDAAAAEAGRDPAAVGMQGRASCGPAGVDALLDEVGRWRDAGATHVSINTMRAGFASVDEHLAALAAAADGLGLRQPS</sequence>
<evidence type="ECO:0000256" key="2">
    <source>
        <dbReference type="SAM" id="Phobius"/>
    </source>
</evidence>
<dbReference type="Pfam" id="PF00296">
    <property type="entry name" value="Bac_luciferase"/>
    <property type="match status" value="1"/>
</dbReference>
<feature type="transmembrane region" description="Helical" evidence="2">
    <location>
        <begin position="65"/>
        <end position="86"/>
    </location>
</feature>
<evidence type="ECO:0000313" key="5">
    <source>
        <dbReference type="Proteomes" id="UP000193247"/>
    </source>
</evidence>
<dbReference type="OrthoDB" id="9781803at2"/>
<comment type="caution">
    <text evidence="4">The sequence shown here is derived from an EMBL/GenBank/DDBJ whole genome shotgun (WGS) entry which is preliminary data.</text>
</comment>
<dbReference type="InterPro" id="IPR019921">
    <property type="entry name" value="Lucif-like_OxRdtase_Rv2161c"/>
</dbReference>
<reference evidence="4 5" key="1">
    <citation type="submission" date="2017-04" db="EMBL/GenBank/DDBJ databases">
        <title>The new phylogeny of genus Mycobacterium.</title>
        <authorList>
            <person name="Tortoli E."/>
            <person name="Trovato A."/>
            <person name="Cirillo D.M."/>
        </authorList>
    </citation>
    <scope>NUCLEOTIDE SEQUENCE [LARGE SCALE GENOMIC DNA]</scope>
    <source>
        <strain evidence="4 5">TBL 1200985</strain>
    </source>
</reference>
<evidence type="ECO:0000259" key="3">
    <source>
        <dbReference type="Pfam" id="PF00296"/>
    </source>
</evidence>
<dbReference type="RefSeq" id="WP_085323390.1">
    <property type="nucleotide sequence ID" value="NZ_NCXP01000001.1"/>
</dbReference>
<keyword evidence="2" id="KW-1133">Transmembrane helix</keyword>
<dbReference type="InterPro" id="IPR036661">
    <property type="entry name" value="Luciferase-like_sf"/>
</dbReference>
<dbReference type="SUPFAM" id="SSF51679">
    <property type="entry name" value="Bacterial luciferase-like"/>
    <property type="match status" value="1"/>
</dbReference>
<dbReference type="PANTHER" id="PTHR43244">
    <property type="match status" value="1"/>
</dbReference>
<name>A0A1X2M0W3_9MYCO</name>
<keyword evidence="2" id="KW-0812">Transmembrane</keyword>
<dbReference type="Gene3D" id="3.20.20.30">
    <property type="entry name" value="Luciferase-like domain"/>
    <property type="match status" value="1"/>
</dbReference>
<dbReference type="GO" id="GO:0016705">
    <property type="term" value="F:oxidoreductase activity, acting on paired donors, with incorporation or reduction of molecular oxygen"/>
    <property type="evidence" value="ECO:0007669"/>
    <property type="project" value="InterPro"/>
</dbReference>
<keyword evidence="2" id="KW-0472">Membrane</keyword>
<keyword evidence="1" id="KW-0560">Oxidoreductase</keyword>
<proteinExistence type="predicted"/>
<protein>
    <submittedName>
        <fullName evidence="4">LLM class F420-dependent oxidoreductase</fullName>
    </submittedName>
</protein>
<dbReference type="NCBIfam" id="TIGR03619">
    <property type="entry name" value="F420_Rv2161c"/>
    <property type="match status" value="1"/>
</dbReference>
<dbReference type="STRING" id="1430326.B8W66_02465"/>
<dbReference type="Proteomes" id="UP000193247">
    <property type="component" value="Unassembled WGS sequence"/>
</dbReference>
<dbReference type="PANTHER" id="PTHR43244:SF1">
    <property type="entry name" value="5,10-METHYLENETETRAHYDROMETHANOPTERIN REDUCTASE"/>
    <property type="match status" value="1"/>
</dbReference>
<dbReference type="InterPro" id="IPR050564">
    <property type="entry name" value="F420-G6PD/mer"/>
</dbReference>
<organism evidence="4 5">
    <name type="scientific">Mycobacterium decipiens</name>
    <dbReference type="NCBI Taxonomy" id="1430326"/>
    <lineage>
        <taxon>Bacteria</taxon>
        <taxon>Bacillati</taxon>
        <taxon>Actinomycetota</taxon>
        <taxon>Actinomycetes</taxon>
        <taxon>Mycobacteriales</taxon>
        <taxon>Mycobacteriaceae</taxon>
        <taxon>Mycobacterium</taxon>
    </lineage>
</organism>
<accession>A0A1X2M0W3</accession>
<evidence type="ECO:0000256" key="1">
    <source>
        <dbReference type="ARBA" id="ARBA00023002"/>
    </source>
</evidence>
<feature type="domain" description="Luciferase-like" evidence="3">
    <location>
        <begin position="9"/>
        <end position="237"/>
    </location>
</feature>
<dbReference type="InterPro" id="IPR011251">
    <property type="entry name" value="Luciferase-like_dom"/>
</dbReference>
<evidence type="ECO:0000313" key="4">
    <source>
        <dbReference type="EMBL" id="OSC43253.1"/>
    </source>
</evidence>
<keyword evidence="5" id="KW-1185">Reference proteome</keyword>
<dbReference type="EMBL" id="NCXP01000001">
    <property type="protein sequence ID" value="OSC43253.1"/>
    <property type="molecule type" value="Genomic_DNA"/>
</dbReference>
<gene>
    <name evidence="4" type="ORF">B8W66_02465</name>
</gene>
<dbReference type="AlphaFoldDB" id="A0A1X2M0W3"/>